<dbReference type="GO" id="GO:0008270">
    <property type="term" value="F:zinc ion binding"/>
    <property type="evidence" value="ECO:0007669"/>
    <property type="project" value="UniProtKB-KW"/>
</dbReference>
<evidence type="ECO:0000256" key="1">
    <source>
        <dbReference type="ARBA" id="ARBA00004123"/>
    </source>
</evidence>
<evidence type="ECO:0000313" key="7">
    <source>
        <dbReference type="EMBL" id="GET01380.1"/>
    </source>
</evidence>
<name>A0A8H3M8X2_9GLOM</name>
<evidence type="ECO:0000259" key="6">
    <source>
        <dbReference type="Pfam" id="PF05699"/>
    </source>
</evidence>
<keyword evidence="2" id="KW-0479">Metal-binding</keyword>
<feature type="domain" description="HAT C-terminal dimerisation" evidence="6">
    <location>
        <begin position="564"/>
        <end position="642"/>
    </location>
</feature>
<keyword evidence="4" id="KW-0862">Zinc</keyword>
<dbReference type="Pfam" id="PF05699">
    <property type="entry name" value="Dimer_Tnp_hAT"/>
    <property type="match status" value="1"/>
</dbReference>
<keyword evidence="3" id="KW-0863">Zinc-finger</keyword>
<protein>
    <submittedName>
        <fullName evidence="7">Zinc finger BED domain-containing protein 1-like</fullName>
    </submittedName>
</protein>
<dbReference type="EMBL" id="BLAL01000299">
    <property type="protein sequence ID" value="GET01380.1"/>
    <property type="molecule type" value="Genomic_DNA"/>
</dbReference>
<dbReference type="OrthoDB" id="2446412at2759"/>
<dbReference type="Proteomes" id="UP000615446">
    <property type="component" value="Unassembled WGS sequence"/>
</dbReference>
<dbReference type="InterPro" id="IPR008906">
    <property type="entry name" value="HATC_C_dom"/>
</dbReference>
<dbReference type="InterPro" id="IPR052035">
    <property type="entry name" value="ZnF_BED_domain_contain"/>
</dbReference>
<dbReference type="GO" id="GO:0046983">
    <property type="term" value="F:protein dimerization activity"/>
    <property type="evidence" value="ECO:0007669"/>
    <property type="project" value="InterPro"/>
</dbReference>
<dbReference type="GO" id="GO:0005634">
    <property type="term" value="C:nucleus"/>
    <property type="evidence" value="ECO:0007669"/>
    <property type="project" value="UniProtKB-SubCell"/>
</dbReference>
<dbReference type="PANTHER" id="PTHR46481:SF10">
    <property type="entry name" value="ZINC FINGER BED DOMAIN-CONTAINING PROTEIN 39"/>
    <property type="match status" value="1"/>
</dbReference>
<gene>
    <name evidence="7" type="ORF">RCL2_002779000</name>
</gene>
<dbReference type="SUPFAM" id="SSF53098">
    <property type="entry name" value="Ribonuclease H-like"/>
    <property type="match status" value="1"/>
</dbReference>
<evidence type="ECO:0000256" key="5">
    <source>
        <dbReference type="ARBA" id="ARBA00023242"/>
    </source>
</evidence>
<proteinExistence type="predicted"/>
<accession>A0A8H3M8X2</accession>
<keyword evidence="5" id="KW-0539">Nucleus</keyword>
<organism evidence="7 8">
    <name type="scientific">Rhizophagus clarus</name>
    <dbReference type="NCBI Taxonomy" id="94130"/>
    <lineage>
        <taxon>Eukaryota</taxon>
        <taxon>Fungi</taxon>
        <taxon>Fungi incertae sedis</taxon>
        <taxon>Mucoromycota</taxon>
        <taxon>Glomeromycotina</taxon>
        <taxon>Glomeromycetes</taxon>
        <taxon>Glomerales</taxon>
        <taxon>Glomeraceae</taxon>
        <taxon>Rhizophagus</taxon>
    </lineage>
</organism>
<reference evidence="7" key="1">
    <citation type="submission" date="2019-10" db="EMBL/GenBank/DDBJ databases">
        <title>Conservation and host-specific expression of non-tandemly repeated heterogenous ribosome RNA gene in arbuscular mycorrhizal fungi.</title>
        <authorList>
            <person name="Maeda T."/>
            <person name="Kobayashi Y."/>
            <person name="Nakagawa T."/>
            <person name="Ezawa T."/>
            <person name="Yamaguchi K."/>
            <person name="Bino T."/>
            <person name="Nishimoto Y."/>
            <person name="Shigenobu S."/>
            <person name="Kawaguchi M."/>
        </authorList>
    </citation>
    <scope>NUCLEOTIDE SEQUENCE</scope>
    <source>
        <strain evidence="7">HR1</strain>
    </source>
</reference>
<dbReference type="PANTHER" id="PTHR46481">
    <property type="entry name" value="ZINC FINGER BED DOMAIN-CONTAINING PROTEIN 4"/>
    <property type="match status" value="1"/>
</dbReference>
<comment type="subcellular location">
    <subcellularLocation>
        <location evidence="1">Nucleus</location>
    </subcellularLocation>
</comment>
<evidence type="ECO:0000256" key="2">
    <source>
        <dbReference type="ARBA" id="ARBA00022723"/>
    </source>
</evidence>
<evidence type="ECO:0000313" key="8">
    <source>
        <dbReference type="Proteomes" id="UP000615446"/>
    </source>
</evidence>
<dbReference type="InterPro" id="IPR012337">
    <property type="entry name" value="RNaseH-like_sf"/>
</dbReference>
<evidence type="ECO:0000256" key="3">
    <source>
        <dbReference type="ARBA" id="ARBA00022771"/>
    </source>
</evidence>
<evidence type="ECO:0000256" key="4">
    <source>
        <dbReference type="ARBA" id="ARBA00022833"/>
    </source>
</evidence>
<sequence length="652" mass="75192">MSLQNKRVKYDARLIKDSTNRTGNTDENELQHYTGSRYFNGEECGHYYNDGSTTSNLIHHLATKHKIYKPGSAEEAKHLKEQPQLDIRVAIKKRKPKSKTEYKQIWQNVTEFIIEDNQPLYVLQSKSFRKLLLSLDEHFEIPCDKSIKLMIGEAFEWSKDQLLELLKVNCTAASITTDFWTSKARHGYISVTCSWISHDWTLCKTLLALQRVRYPHTSEIIKELLNKIFADWAIASKLLTIITNNGTHTLQLTIGKGLNLVKTLILRAKRLIDFFNFSPKQRERLQTAQEFLGYTQIKHVIGDVSTRWNSTYCAWEHLIELKRAIKFLPGQLKSDLNKDAQKDGEKLKKIMLSDNEWLLIEDLLNLLSVFEDVTKLLSGAKYCTISLMYPAIAALIASIKPGIQPSSSNFELNFRENLADDLPDEKITILDSAEVTISDNKNEVEIEVIDLTAVTGHCRKKIDITEPIQTKDIVSNIRKLLYNSMFSYWKDIHKQSVRHEAIGKLRDLYEVVQNDYNISDDTNQMILSAEHTNSTEHHSNRVRKSILDMIYASPNPADSSEEIDKYLEINEEYKETNPLEWWKLHEKRFPTLAIIARKYLGICAISVPSERLFSDIGNNITNKKINLDPNLVEQMLFLKRNINVMGSIFPPI</sequence>
<comment type="caution">
    <text evidence="7">The sequence shown here is derived from an EMBL/GenBank/DDBJ whole genome shotgun (WGS) entry which is preliminary data.</text>
</comment>
<dbReference type="AlphaFoldDB" id="A0A8H3M8X2"/>